<protein>
    <submittedName>
        <fullName evidence="1">Uncharacterized protein</fullName>
    </submittedName>
</protein>
<dbReference type="Proteomes" id="UP001172109">
    <property type="component" value="Unassembled WGS sequence"/>
</dbReference>
<dbReference type="AlphaFoldDB" id="A0AAP4RAX8"/>
<sequence>MSGSPTDGGLAGYLMFGTITSATIGATRRRNRLPCRVCDIDHDTSRRDASYHHCLATFTLHRGKTFRSFSLLSSN</sequence>
<dbReference type="RefSeq" id="WP_191225513.1">
    <property type="nucleotide sequence ID" value="NZ_CP102463.1"/>
</dbReference>
<name>A0AAP4RAX8_9BURK</name>
<gene>
    <name evidence="1" type="ORF">QZM56_36695</name>
</gene>
<evidence type="ECO:0000313" key="1">
    <source>
        <dbReference type="EMBL" id="MDN7570036.1"/>
    </source>
</evidence>
<organism evidence="1 2">
    <name type="scientific">Burkholderia contaminans</name>
    <dbReference type="NCBI Taxonomy" id="488447"/>
    <lineage>
        <taxon>Bacteria</taxon>
        <taxon>Pseudomonadati</taxon>
        <taxon>Pseudomonadota</taxon>
        <taxon>Betaproteobacteria</taxon>
        <taxon>Burkholderiales</taxon>
        <taxon>Burkholderiaceae</taxon>
        <taxon>Burkholderia</taxon>
        <taxon>Burkholderia cepacia complex</taxon>
    </lineage>
</organism>
<accession>A0AAP4RAX8</accession>
<comment type="caution">
    <text evidence="1">The sequence shown here is derived from an EMBL/GenBank/DDBJ whole genome shotgun (WGS) entry which is preliminary data.</text>
</comment>
<dbReference type="EMBL" id="JAUJQS010000045">
    <property type="protein sequence ID" value="MDN7570036.1"/>
    <property type="molecule type" value="Genomic_DNA"/>
</dbReference>
<proteinExistence type="predicted"/>
<reference evidence="1" key="1">
    <citation type="submission" date="2023-07" db="EMBL/GenBank/DDBJ databases">
        <title>A collection of bacterial strains from the Burkholderia cepacia Research Laboratory and Repository.</title>
        <authorList>
            <person name="Lipuma J."/>
            <person name="Spilker T."/>
            <person name="Caverly L."/>
        </authorList>
    </citation>
    <scope>NUCLEOTIDE SEQUENCE</scope>
    <source>
        <strain evidence="1">AU44979</strain>
    </source>
</reference>
<evidence type="ECO:0000313" key="2">
    <source>
        <dbReference type="Proteomes" id="UP001172109"/>
    </source>
</evidence>